<dbReference type="EMBL" id="JAYFSI010000022">
    <property type="protein sequence ID" value="MEA5367356.1"/>
    <property type="molecule type" value="Genomic_DNA"/>
</dbReference>
<feature type="transmembrane region" description="Helical" evidence="1">
    <location>
        <begin position="193"/>
        <end position="225"/>
    </location>
</feature>
<accession>A0ABU5RPM8</accession>
<sequence length="362" mass="34757">MRDVRRGLGAAAAALLVMAALALAALLLLGAGRFGDLTALTATVVALSVGGSADVVAVPSGALPVTVHGAVDVMPLGVSLAGAVVLGALVLRHGRDGLAVRVTTAAAGFVFGLAAISLLTQGNLALRLPGGTGGASACGPGSGVASRLGSAVDAGFSAAFLPTVAAAAVWALLVAGACALAGRFPAALPGLRWAVTGFGVVTSGCALVAGVFGGAAAAGGVLLALPQVVSGALVLGLGVPWTVTSGGVLSCAVNGIDPGRAWIWVPVVVLTACAVVVGVRSGRSLRRSAVFVVVTGGALAVVTLLSRVTVDLGVTAFGLSIPVLDARLSANPLLALAAGAAAGLAGSLLADAISVSSRAWKR</sequence>
<keyword evidence="1" id="KW-0812">Transmembrane</keyword>
<reference evidence="2 3" key="1">
    <citation type="submission" date="2023-12" db="EMBL/GenBank/DDBJ databases">
        <title>Amycolatopsis sp. V23-08.</title>
        <authorList>
            <person name="Somphong A."/>
        </authorList>
    </citation>
    <scope>NUCLEOTIDE SEQUENCE [LARGE SCALE GENOMIC DNA]</scope>
    <source>
        <strain evidence="2 3">V23-08</strain>
    </source>
</reference>
<feature type="transmembrane region" description="Helical" evidence="1">
    <location>
        <begin position="261"/>
        <end position="279"/>
    </location>
</feature>
<name>A0ABU5RPM8_9PSEU</name>
<feature type="transmembrane region" description="Helical" evidence="1">
    <location>
        <begin position="156"/>
        <end position="181"/>
    </location>
</feature>
<comment type="caution">
    <text evidence="2">The sequence shown here is derived from an EMBL/GenBank/DDBJ whole genome shotgun (WGS) entry which is preliminary data.</text>
</comment>
<evidence type="ECO:0000313" key="3">
    <source>
        <dbReference type="Proteomes" id="UP001304298"/>
    </source>
</evidence>
<gene>
    <name evidence="2" type="ORF">VA596_48050</name>
</gene>
<keyword evidence="1" id="KW-0472">Membrane</keyword>
<organism evidence="2 3">
    <name type="scientific">Amycolatopsis heterodermiae</name>
    <dbReference type="NCBI Taxonomy" id="3110235"/>
    <lineage>
        <taxon>Bacteria</taxon>
        <taxon>Bacillati</taxon>
        <taxon>Actinomycetota</taxon>
        <taxon>Actinomycetes</taxon>
        <taxon>Pseudonocardiales</taxon>
        <taxon>Pseudonocardiaceae</taxon>
        <taxon>Amycolatopsis</taxon>
    </lineage>
</organism>
<feature type="transmembrane region" description="Helical" evidence="1">
    <location>
        <begin position="98"/>
        <end position="119"/>
    </location>
</feature>
<dbReference type="RefSeq" id="WP_323337289.1">
    <property type="nucleotide sequence ID" value="NZ_JAYFSI010000022.1"/>
</dbReference>
<feature type="transmembrane region" description="Helical" evidence="1">
    <location>
        <begin position="291"/>
        <end position="310"/>
    </location>
</feature>
<feature type="transmembrane region" description="Helical" evidence="1">
    <location>
        <begin position="70"/>
        <end position="91"/>
    </location>
</feature>
<protein>
    <submittedName>
        <fullName evidence="2">Uncharacterized protein</fullName>
    </submittedName>
</protein>
<proteinExistence type="predicted"/>
<evidence type="ECO:0000256" key="1">
    <source>
        <dbReference type="SAM" id="Phobius"/>
    </source>
</evidence>
<feature type="transmembrane region" description="Helical" evidence="1">
    <location>
        <begin position="330"/>
        <end position="353"/>
    </location>
</feature>
<evidence type="ECO:0000313" key="2">
    <source>
        <dbReference type="EMBL" id="MEA5367356.1"/>
    </source>
</evidence>
<keyword evidence="3" id="KW-1185">Reference proteome</keyword>
<keyword evidence="1" id="KW-1133">Transmembrane helix</keyword>
<dbReference type="Proteomes" id="UP001304298">
    <property type="component" value="Unassembled WGS sequence"/>
</dbReference>